<reference evidence="8" key="1">
    <citation type="submission" date="2006-05" db="EMBL/GenBank/DDBJ databases">
        <title>Annotation of the draft genome assembly of Desulfuromonas acetoxidans DSM 684.</title>
        <authorList>
            <consortium name="US DOE Joint Genome Institute (JGI-ORNL)"/>
            <person name="Larimer F."/>
            <person name="Land M."/>
            <person name="Hauser L."/>
        </authorList>
    </citation>
    <scope>NUCLEOTIDE SEQUENCE [LARGE SCALE GENOMIC DNA]</scope>
    <source>
        <strain evidence="8">DSM 684</strain>
    </source>
</reference>
<protein>
    <recommendedName>
        <fullName evidence="2">peptidylprolyl isomerase</fullName>
        <ecNumber evidence="2">5.2.1.8</ecNumber>
    </recommendedName>
</protein>
<feature type="domain" description="PpiC" evidence="7">
    <location>
        <begin position="377"/>
        <end position="493"/>
    </location>
</feature>
<evidence type="ECO:0000313" key="9">
    <source>
        <dbReference type="Proteomes" id="UP000005695"/>
    </source>
</evidence>
<keyword evidence="9" id="KW-1185">Reference proteome</keyword>
<dbReference type="Proteomes" id="UP000005695">
    <property type="component" value="Unassembled WGS sequence"/>
</dbReference>
<dbReference type="GO" id="GO:0003755">
    <property type="term" value="F:peptidyl-prolyl cis-trans isomerase activity"/>
    <property type="evidence" value="ECO:0007669"/>
    <property type="project" value="UniProtKB-KW"/>
</dbReference>
<organism evidence="8 9">
    <name type="scientific">Desulfuromonas acetoxidans (strain DSM 684 / 11070)</name>
    <dbReference type="NCBI Taxonomy" id="281689"/>
    <lineage>
        <taxon>Bacteria</taxon>
        <taxon>Pseudomonadati</taxon>
        <taxon>Thermodesulfobacteriota</taxon>
        <taxon>Desulfuromonadia</taxon>
        <taxon>Desulfuromonadales</taxon>
        <taxon>Desulfuromonadaceae</taxon>
        <taxon>Desulfuromonas</taxon>
    </lineage>
</organism>
<dbReference type="AlphaFoldDB" id="Q1K1I8"/>
<keyword evidence="3 6" id="KW-0732">Signal</keyword>
<dbReference type="Gene3D" id="1.10.4030.10">
    <property type="entry name" value="Porin chaperone SurA, peptide-binding domain"/>
    <property type="match status" value="1"/>
</dbReference>
<comment type="catalytic activity">
    <reaction evidence="1">
        <text>[protein]-peptidylproline (omega=180) = [protein]-peptidylproline (omega=0)</text>
        <dbReference type="Rhea" id="RHEA:16237"/>
        <dbReference type="Rhea" id="RHEA-COMP:10747"/>
        <dbReference type="Rhea" id="RHEA-COMP:10748"/>
        <dbReference type="ChEBI" id="CHEBI:83833"/>
        <dbReference type="ChEBI" id="CHEBI:83834"/>
        <dbReference type="EC" id="5.2.1.8"/>
    </reaction>
</comment>
<gene>
    <name evidence="8" type="ORF">Dace_1864</name>
</gene>
<dbReference type="PANTHER" id="PTHR47245">
    <property type="entry name" value="PEPTIDYLPROLYL ISOMERASE"/>
    <property type="match status" value="1"/>
</dbReference>
<comment type="caution">
    <text evidence="8">The sequence shown here is derived from an EMBL/GenBank/DDBJ whole genome shotgun (WGS) entry which is preliminary data.</text>
</comment>
<dbReference type="EMBL" id="AAEW02000005">
    <property type="protein sequence ID" value="EAT16400.1"/>
    <property type="molecule type" value="Genomic_DNA"/>
</dbReference>
<feature type="chain" id="PRO_5004192372" description="peptidylprolyl isomerase" evidence="6">
    <location>
        <begin position="26"/>
        <end position="539"/>
    </location>
</feature>
<evidence type="ECO:0000259" key="7">
    <source>
        <dbReference type="Pfam" id="PF13145"/>
    </source>
</evidence>
<dbReference type="Pfam" id="PF13145">
    <property type="entry name" value="Rotamase_2"/>
    <property type="match status" value="1"/>
</dbReference>
<dbReference type="EC" id="5.2.1.8" evidence="2"/>
<dbReference type="OrthoDB" id="9028at2"/>
<keyword evidence="5" id="KW-0413">Isomerase</keyword>
<dbReference type="InterPro" id="IPR000297">
    <property type="entry name" value="PPIase_PpiC"/>
</dbReference>
<dbReference type="RefSeq" id="WP_005999035.1">
    <property type="nucleotide sequence ID" value="NZ_AAEW02000005.1"/>
</dbReference>
<evidence type="ECO:0000256" key="3">
    <source>
        <dbReference type="ARBA" id="ARBA00022729"/>
    </source>
</evidence>
<sequence length="539" mass="63477">MSKICVRISLTTLICLLWIGSTSHALFWQDPPLVAINDQSWNRQDFLNWWQEWKEPGMEQPQSPDDFIDWILLSDEAEQMQLYDEPRFKQKVHTFLKVRSLMMLKNEEVDEKISVSDEEIDRIYHRDYTPLLKLRSIELDSEEQCAAFMQAVSQGLSSDEVLADPLLQLPQTGLSEPIVQRPNQLPPHVRTLYEQDPQTRYLPAYSYQDRWFILEIMQRDPGNDNDRANVAESISYTLRKDKQRELTGQLNMRLMEKYQVKMDEQGMKRIHEDGPEEDVAEAAMITFPDFTITGQILYKNALSHYQRFGGKEMKDTSFEEIVQRVANDIVAQSLTSMEALNRHYESKPPFQSVYFFYQRHRLIRELESKLILPYTQVSDEELSHYYNEHREDYAYPVRVRYASVETRNEKMALKLREDLRQGADFYQTLSPLSPAGIETKTTPLAHLIPEMQDLIDRLQPGQSDMLEVDGYFHFIRLIEEPKVDYKPFDQIRDALKAQLTQAKFSQRRAELVAQLRQRTTITVNQNQWQRCLNELNKGQ</sequence>
<evidence type="ECO:0000256" key="1">
    <source>
        <dbReference type="ARBA" id="ARBA00000971"/>
    </source>
</evidence>
<evidence type="ECO:0000256" key="5">
    <source>
        <dbReference type="ARBA" id="ARBA00023235"/>
    </source>
</evidence>
<name>Q1K1I8_DESA6</name>
<keyword evidence="4" id="KW-0697">Rotamase</keyword>
<evidence type="ECO:0000313" key="8">
    <source>
        <dbReference type="EMBL" id="EAT16400.1"/>
    </source>
</evidence>
<feature type="signal peptide" evidence="6">
    <location>
        <begin position="1"/>
        <end position="25"/>
    </location>
</feature>
<accession>Q1K1I8</accession>
<evidence type="ECO:0000256" key="6">
    <source>
        <dbReference type="SAM" id="SignalP"/>
    </source>
</evidence>
<reference evidence="8" key="2">
    <citation type="submission" date="2006-05" db="EMBL/GenBank/DDBJ databases">
        <title>Sequencing of the draft genome and assembly of Desulfuromonas acetoxidans DSM 684.</title>
        <authorList>
            <consortium name="US DOE Joint Genome Institute (JGI-PGF)"/>
            <person name="Copeland A."/>
            <person name="Lucas S."/>
            <person name="Lapidus A."/>
            <person name="Barry K."/>
            <person name="Detter J.C."/>
            <person name="Glavina del Rio T."/>
            <person name="Hammon N."/>
            <person name="Israni S."/>
            <person name="Dalin E."/>
            <person name="Tice H."/>
            <person name="Bruce D."/>
            <person name="Pitluck S."/>
            <person name="Richardson P."/>
        </authorList>
    </citation>
    <scope>NUCLEOTIDE SEQUENCE [LARGE SCALE GENOMIC DNA]</scope>
    <source>
        <strain evidence="8">DSM 684</strain>
    </source>
</reference>
<evidence type="ECO:0000256" key="4">
    <source>
        <dbReference type="ARBA" id="ARBA00023110"/>
    </source>
</evidence>
<evidence type="ECO:0000256" key="2">
    <source>
        <dbReference type="ARBA" id="ARBA00013194"/>
    </source>
</evidence>
<dbReference type="Gene3D" id="3.10.50.40">
    <property type="match status" value="1"/>
</dbReference>
<dbReference type="PANTHER" id="PTHR47245:SF1">
    <property type="entry name" value="FOLDASE PROTEIN PRSA"/>
    <property type="match status" value="1"/>
</dbReference>
<proteinExistence type="predicted"/>
<dbReference type="InterPro" id="IPR050245">
    <property type="entry name" value="PrsA_foldase"/>
</dbReference>
<dbReference type="InterPro" id="IPR046357">
    <property type="entry name" value="PPIase_dom_sf"/>
</dbReference>